<dbReference type="Proteomes" id="UP000076532">
    <property type="component" value="Unassembled WGS sequence"/>
</dbReference>
<protein>
    <submittedName>
        <fullName evidence="1">Uncharacterized protein</fullName>
    </submittedName>
</protein>
<dbReference type="EMBL" id="KV417574">
    <property type="protein sequence ID" value="KZP18311.1"/>
    <property type="molecule type" value="Genomic_DNA"/>
</dbReference>
<name>A0A166GZ32_9AGAM</name>
<evidence type="ECO:0000313" key="1">
    <source>
        <dbReference type="EMBL" id="KZP18311.1"/>
    </source>
</evidence>
<keyword evidence="2" id="KW-1185">Reference proteome</keyword>
<sequence>MCSAGVSIRVQMAGRVSHGTSWQSASLPATGYWHSSGLCLNTRERTQIVFTNLFTSKSSRTSSLNPAGSALAESHQVTFVNSCGTGTPQFLYAGGGGG</sequence>
<evidence type="ECO:0000313" key="2">
    <source>
        <dbReference type="Proteomes" id="UP000076532"/>
    </source>
</evidence>
<proteinExistence type="predicted"/>
<reference evidence="1 2" key="1">
    <citation type="journal article" date="2016" name="Mol. Biol. Evol.">
        <title>Comparative Genomics of Early-Diverging Mushroom-Forming Fungi Provides Insights into the Origins of Lignocellulose Decay Capabilities.</title>
        <authorList>
            <person name="Nagy L.G."/>
            <person name="Riley R."/>
            <person name="Tritt A."/>
            <person name="Adam C."/>
            <person name="Daum C."/>
            <person name="Floudas D."/>
            <person name="Sun H."/>
            <person name="Yadav J.S."/>
            <person name="Pangilinan J."/>
            <person name="Larsson K.H."/>
            <person name="Matsuura K."/>
            <person name="Barry K."/>
            <person name="Labutti K."/>
            <person name="Kuo R."/>
            <person name="Ohm R.A."/>
            <person name="Bhattacharya S.S."/>
            <person name="Shirouzu T."/>
            <person name="Yoshinaga Y."/>
            <person name="Martin F.M."/>
            <person name="Grigoriev I.V."/>
            <person name="Hibbett D.S."/>
        </authorList>
    </citation>
    <scope>NUCLEOTIDE SEQUENCE [LARGE SCALE GENOMIC DNA]</scope>
    <source>
        <strain evidence="1 2">CBS 109695</strain>
    </source>
</reference>
<organism evidence="1 2">
    <name type="scientific">Athelia psychrophila</name>
    <dbReference type="NCBI Taxonomy" id="1759441"/>
    <lineage>
        <taxon>Eukaryota</taxon>
        <taxon>Fungi</taxon>
        <taxon>Dikarya</taxon>
        <taxon>Basidiomycota</taxon>
        <taxon>Agaricomycotina</taxon>
        <taxon>Agaricomycetes</taxon>
        <taxon>Agaricomycetidae</taxon>
        <taxon>Atheliales</taxon>
        <taxon>Atheliaceae</taxon>
        <taxon>Athelia</taxon>
    </lineage>
</organism>
<accession>A0A166GZ32</accession>
<gene>
    <name evidence="1" type="ORF">FIBSPDRAFT_1028100</name>
</gene>
<dbReference type="AlphaFoldDB" id="A0A166GZ32"/>